<accession>A0A5L4ICV1</accession>
<dbReference type="InterPro" id="IPR000119">
    <property type="entry name" value="Hist_DNA-bd"/>
</dbReference>
<dbReference type="EMBL" id="AABTCC010000029">
    <property type="protein sequence ID" value="EAI8859811.1"/>
    <property type="molecule type" value="Genomic_DNA"/>
</dbReference>
<protein>
    <submittedName>
        <fullName evidence="6">HU family DNA-binding protein</fullName>
    </submittedName>
</protein>
<dbReference type="CDD" id="cd13831">
    <property type="entry name" value="HU"/>
    <property type="match status" value="1"/>
</dbReference>
<keyword evidence="3 6" id="KW-0238">DNA-binding</keyword>
<proteinExistence type="inferred from homology"/>
<dbReference type="Proteomes" id="UP000557842">
    <property type="component" value="Unassembled WGS sequence"/>
</dbReference>
<dbReference type="PANTHER" id="PTHR33175:SF3">
    <property type="entry name" value="DNA-BINDING PROTEIN HU-BETA"/>
    <property type="match status" value="1"/>
</dbReference>
<dbReference type="GO" id="GO:0030261">
    <property type="term" value="P:chromosome condensation"/>
    <property type="evidence" value="ECO:0007669"/>
    <property type="project" value="UniProtKB-KW"/>
</dbReference>
<reference evidence="6 7" key="1">
    <citation type="submission" date="2018-06" db="EMBL/GenBank/DDBJ databases">
        <authorList>
            <consortium name="PulseNet: The National Subtyping Network for Foodborne Disease Surveillance"/>
            <person name="Tarr C.L."/>
            <person name="Trees E."/>
            <person name="Katz L.S."/>
            <person name="Carleton-Romer H.A."/>
            <person name="Stroika S."/>
            <person name="Kucerova Z."/>
            <person name="Roache K.F."/>
            <person name="Sabol A.L."/>
            <person name="Besser J."/>
            <person name="Gerner-Smidt P."/>
        </authorList>
    </citation>
    <scope>NUCLEOTIDE SEQUENCE [LARGE SCALE GENOMIC DNA]</scope>
    <source>
        <strain evidence="5 8">2016D-0221</strain>
        <strain evidence="6 7">PNUSAC001503</strain>
    </source>
</reference>
<dbReference type="EMBL" id="AABQDW010000006">
    <property type="protein sequence ID" value="EAI5407934.1"/>
    <property type="molecule type" value="Genomic_DNA"/>
</dbReference>
<dbReference type="GO" id="GO:0003677">
    <property type="term" value="F:DNA binding"/>
    <property type="evidence" value="ECO:0007669"/>
    <property type="project" value="UniProtKB-KW"/>
</dbReference>
<dbReference type="PANTHER" id="PTHR33175">
    <property type="entry name" value="DNA-BINDING PROTEIN HU"/>
    <property type="match status" value="1"/>
</dbReference>
<evidence type="ECO:0000256" key="1">
    <source>
        <dbReference type="ARBA" id="ARBA00010529"/>
    </source>
</evidence>
<dbReference type="PRINTS" id="PR01727">
    <property type="entry name" value="DNABINDINGHU"/>
</dbReference>
<evidence type="ECO:0000313" key="6">
    <source>
        <dbReference type="EMBL" id="EAI8859811.1"/>
    </source>
</evidence>
<dbReference type="Gene3D" id="4.10.520.10">
    <property type="entry name" value="IHF-like DNA-binding proteins"/>
    <property type="match status" value="1"/>
</dbReference>
<dbReference type="Proteomes" id="UP000535509">
    <property type="component" value="Unassembled WGS sequence"/>
</dbReference>
<organism evidence="6 7">
    <name type="scientific">Campylobacter fetus</name>
    <dbReference type="NCBI Taxonomy" id="196"/>
    <lineage>
        <taxon>Bacteria</taxon>
        <taxon>Pseudomonadati</taxon>
        <taxon>Campylobacterota</taxon>
        <taxon>Epsilonproteobacteria</taxon>
        <taxon>Campylobacterales</taxon>
        <taxon>Campylobacteraceae</taxon>
        <taxon>Campylobacter</taxon>
    </lineage>
</organism>
<dbReference type="GO" id="GO:0030527">
    <property type="term" value="F:structural constituent of chromatin"/>
    <property type="evidence" value="ECO:0007669"/>
    <property type="project" value="InterPro"/>
</dbReference>
<evidence type="ECO:0000256" key="3">
    <source>
        <dbReference type="ARBA" id="ARBA00023125"/>
    </source>
</evidence>
<dbReference type="GeneID" id="61064683"/>
<sequence length="104" mass="10714">MTKAEFVGLVASKAGLTKKDTELALDGFLGSISEVLTKGDSVTFVGFGTFGVTERAARTAKVPSTGKEIKVPAKKAVKFKVGKNLKDAVASAGCGSSKCSTKKK</sequence>
<dbReference type="InterPro" id="IPR010992">
    <property type="entry name" value="IHF-like_DNA-bd_dom_sf"/>
</dbReference>
<evidence type="ECO:0000256" key="2">
    <source>
        <dbReference type="ARBA" id="ARBA00023067"/>
    </source>
</evidence>
<keyword evidence="2" id="KW-0226">DNA condensation</keyword>
<dbReference type="RefSeq" id="WP_002849336.1">
    <property type="nucleotide sequence ID" value="NZ_AABUZP020000005.1"/>
</dbReference>
<comment type="similarity">
    <text evidence="1 4">Belongs to the bacterial histone-like protein family.</text>
</comment>
<dbReference type="Pfam" id="PF00216">
    <property type="entry name" value="Bac_DNA_binding"/>
    <property type="match status" value="1"/>
</dbReference>
<keyword evidence="7" id="KW-1185">Reference proteome</keyword>
<evidence type="ECO:0000313" key="8">
    <source>
        <dbReference type="Proteomes" id="UP000557842"/>
    </source>
</evidence>
<dbReference type="AlphaFoldDB" id="A0A5L4ICV1"/>
<dbReference type="OMA" id="AFSAGKM"/>
<dbReference type="GO" id="GO:0005829">
    <property type="term" value="C:cytosol"/>
    <property type="evidence" value="ECO:0007669"/>
    <property type="project" value="TreeGrafter"/>
</dbReference>
<comment type="caution">
    <text evidence="6">The sequence shown here is derived from an EMBL/GenBank/DDBJ whole genome shotgun (WGS) entry which is preliminary data.</text>
</comment>
<evidence type="ECO:0000313" key="5">
    <source>
        <dbReference type="EMBL" id="EAI5407934.1"/>
    </source>
</evidence>
<evidence type="ECO:0000313" key="7">
    <source>
        <dbReference type="Proteomes" id="UP000535509"/>
    </source>
</evidence>
<name>A0A5L4ICV1_CAMFE</name>
<dbReference type="SUPFAM" id="SSF47729">
    <property type="entry name" value="IHF-like DNA-binding proteins"/>
    <property type="match status" value="1"/>
</dbReference>
<evidence type="ECO:0000256" key="4">
    <source>
        <dbReference type="RuleBase" id="RU003939"/>
    </source>
</evidence>
<gene>
    <name evidence="5" type="ORF">BVH53_04385</name>
    <name evidence="6" type="ORF">CX802_08220</name>
</gene>
<dbReference type="SMART" id="SM00411">
    <property type="entry name" value="BHL"/>
    <property type="match status" value="1"/>
</dbReference>